<proteinExistence type="predicted"/>
<name>A0ABT8MPJ1_9BACL</name>
<protein>
    <submittedName>
        <fullName evidence="2">Uncharacterized protein</fullName>
    </submittedName>
</protein>
<dbReference type="EMBL" id="JAUJWW010000002">
    <property type="protein sequence ID" value="MDN7226738.1"/>
    <property type="molecule type" value="Genomic_DNA"/>
</dbReference>
<keyword evidence="3" id="KW-1185">Reference proteome</keyword>
<evidence type="ECO:0000313" key="2">
    <source>
        <dbReference type="EMBL" id="MDN7226738.1"/>
    </source>
</evidence>
<keyword evidence="1" id="KW-1133">Transmembrane helix</keyword>
<keyword evidence="1" id="KW-0472">Membrane</keyword>
<dbReference type="RefSeq" id="WP_301725686.1">
    <property type="nucleotide sequence ID" value="NZ_JAUJWW010000002.1"/>
</dbReference>
<organism evidence="2 3">
    <name type="scientific">Planococcus liqunii</name>
    <dbReference type="NCBI Taxonomy" id="3058394"/>
    <lineage>
        <taxon>Bacteria</taxon>
        <taxon>Bacillati</taxon>
        <taxon>Bacillota</taxon>
        <taxon>Bacilli</taxon>
        <taxon>Bacillales</taxon>
        <taxon>Caryophanaceae</taxon>
        <taxon>Planococcus</taxon>
    </lineage>
</organism>
<dbReference type="Proteomes" id="UP001172054">
    <property type="component" value="Unassembled WGS sequence"/>
</dbReference>
<comment type="caution">
    <text evidence="2">The sequence shown here is derived from an EMBL/GenBank/DDBJ whole genome shotgun (WGS) entry which is preliminary data.</text>
</comment>
<gene>
    <name evidence="2" type="ORF">QWY15_05445</name>
</gene>
<feature type="transmembrane region" description="Helical" evidence="1">
    <location>
        <begin position="76"/>
        <end position="97"/>
    </location>
</feature>
<keyword evidence="1" id="KW-0812">Transmembrane</keyword>
<feature type="transmembrane region" description="Helical" evidence="1">
    <location>
        <begin position="12"/>
        <end position="32"/>
    </location>
</feature>
<sequence length="141" mass="15989">MNYFLKLNVVSMLYAFIVFIPFELMVNVYRISRLTSWDIGTVNALTNVTLIATFIGGSILIYFVTKKWLNNRKVNFITALFWLPYFVLFVLIFASLFPLTYSGDNPNPVAGLLAIGGTIGYPFYILLLNSIARGRNEEIAN</sequence>
<accession>A0ABT8MPJ1</accession>
<reference evidence="2 3" key="1">
    <citation type="submission" date="2023-06" db="EMBL/GenBank/DDBJ databases">
        <title>Novel species in genus Planococcus.</title>
        <authorList>
            <person name="Ning S."/>
        </authorList>
    </citation>
    <scope>NUCLEOTIDE SEQUENCE [LARGE SCALE GENOMIC DNA]</scope>
    <source>
        <strain evidence="2 3">N064</strain>
    </source>
</reference>
<evidence type="ECO:0000256" key="1">
    <source>
        <dbReference type="SAM" id="Phobius"/>
    </source>
</evidence>
<feature type="transmembrane region" description="Helical" evidence="1">
    <location>
        <begin position="44"/>
        <end position="64"/>
    </location>
</feature>
<feature type="transmembrane region" description="Helical" evidence="1">
    <location>
        <begin position="109"/>
        <end position="128"/>
    </location>
</feature>
<evidence type="ECO:0000313" key="3">
    <source>
        <dbReference type="Proteomes" id="UP001172054"/>
    </source>
</evidence>